<dbReference type="EnsemblMetazoa" id="ADIR006767-RA">
    <property type="protein sequence ID" value="ADIR006767-PA"/>
    <property type="gene ID" value="ADIR006767"/>
</dbReference>
<keyword evidence="2" id="KW-1185">Reference proteome</keyword>
<evidence type="ECO:0000313" key="1">
    <source>
        <dbReference type="EnsemblMetazoa" id="ADIR006767-PA"/>
    </source>
</evidence>
<organism evidence="1 2">
    <name type="scientific">Anopheles dirus</name>
    <dbReference type="NCBI Taxonomy" id="7168"/>
    <lineage>
        <taxon>Eukaryota</taxon>
        <taxon>Metazoa</taxon>
        <taxon>Ecdysozoa</taxon>
        <taxon>Arthropoda</taxon>
        <taxon>Hexapoda</taxon>
        <taxon>Insecta</taxon>
        <taxon>Pterygota</taxon>
        <taxon>Neoptera</taxon>
        <taxon>Endopterygota</taxon>
        <taxon>Diptera</taxon>
        <taxon>Nematocera</taxon>
        <taxon>Culicoidea</taxon>
        <taxon>Culicidae</taxon>
        <taxon>Anophelinae</taxon>
        <taxon>Anopheles</taxon>
    </lineage>
</organism>
<sequence length="345" mass="40221">MIVGIYSGVSKPESNEPFLRPMVEEINSLRTSGLQLKDGMVNVYLRAIIADTPARAFVKGVQGHTGKHSCLKCCCVGESVAQRVVFLNANAERRTDHAFRNREYSLHQTGCTPLVDLIDFDIIQDIIVVDRLHQIDIGVTKKLLYIWFMGMLRGRKRWNREQRRIFQQRLHRQTFPDETDRKFRSLDELQFWKGSECKTFLHYAAPVVLRGLLTDVEYKHFMLYFCAVTIFSSTVYKELWNTARDMIKTFVETYAQVYDETGVPSNVHSLVHLHEEAVRFGPLDNYSTYAFERKLGDIKSGLIRSSYRCLEQAIRRILEIENFNFPRKRSQFTNPVYKKRGETVN</sequence>
<accession>A0A182NGJ4</accession>
<name>A0A182NGJ4_9DIPT</name>
<dbReference type="STRING" id="7168.A0A182NGJ4"/>
<proteinExistence type="predicted"/>
<dbReference type="AlphaFoldDB" id="A0A182NGJ4"/>
<dbReference type="VEuPathDB" id="VectorBase:ADIR006767"/>
<dbReference type="Proteomes" id="UP000075884">
    <property type="component" value="Unassembled WGS sequence"/>
</dbReference>
<dbReference type="PANTHER" id="PTHR33053">
    <property type="entry name" value="PROTEIN, PUTATIVE-RELATED"/>
    <property type="match status" value="1"/>
</dbReference>
<dbReference type="PANTHER" id="PTHR33053:SF9">
    <property type="entry name" value="AGAP000105-PA"/>
    <property type="match status" value="1"/>
</dbReference>
<reference evidence="1" key="2">
    <citation type="submission" date="2020-05" db="UniProtKB">
        <authorList>
            <consortium name="EnsemblMetazoa"/>
        </authorList>
    </citation>
    <scope>IDENTIFICATION</scope>
    <source>
        <strain evidence="1">WRAIR2</strain>
    </source>
</reference>
<evidence type="ECO:0000313" key="2">
    <source>
        <dbReference type="Proteomes" id="UP000075884"/>
    </source>
</evidence>
<protein>
    <submittedName>
        <fullName evidence="1">Uncharacterized protein</fullName>
    </submittedName>
</protein>
<reference evidence="2" key="1">
    <citation type="submission" date="2013-03" db="EMBL/GenBank/DDBJ databases">
        <title>The Genome Sequence of Anopheles dirus WRAIR2.</title>
        <authorList>
            <consortium name="The Broad Institute Genomics Platform"/>
            <person name="Neafsey D.E."/>
            <person name="Walton C."/>
            <person name="Walker B."/>
            <person name="Young S.K."/>
            <person name="Zeng Q."/>
            <person name="Gargeya S."/>
            <person name="Fitzgerald M."/>
            <person name="Haas B."/>
            <person name="Abouelleil A."/>
            <person name="Allen A.W."/>
            <person name="Alvarado L."/>
            <person name="Arachchi H.M."/>
            <person name="Berlin A.M."/>
            <person name="Chapman S.B."/>
            <person name="Gainer-Dewar J."/>
            <person name="Goldberg J."/>
            <person name="Griggs A."/>
            <person name="Gujja S."/>
            <person name="Hansen M."/>
            <person name="Howarth C."/>
            <person name="Imamovic A."/>
            <person name="Ireland A."/>
            <person name="Larimer J."/>
            <person name="McCowan C."/>
            <person name="Murphy C."/>
            <person name="Pearson M."/>
            <person name="Poon T.W."/>
            <person name="Priest M."/>
            <person name="Roberts A."/>
            <person name="Saif S."/>
            <person name="Shea T."/>
            <person name="Sisk P."/>
            <person name="Sykes S."/>
            <person name="Wortman J."/>
            <person name="Nusbaum C."/>
            <person name="Birren B."/>
        </authorList>
    </citation>
    <scope>NUCLEOTIDE SEQUENCE [LARGE SCALE GENOMIC DNA]</scope>
    <source>
        <strain evidence="2">WRAIR2</strain>
    </source>
</reference>